<proteinExistence type="predicted"/>
<evidence type="ECO:0008006" key="3">
    <source>
        <dbReference type="Google" id="ProtNLM"/>
    </source>
</evidence>
<evidence type="ECO:0000313" key="2">
    <source>
        <dbReference type="Proteomes" id="UP001183619"/>
    </source>
</evidence>
<name>A0ABU2B9S2_9CORY</name>
<protein>
    <recommendedName>
        <fullName evidence="3">Methionine synthase</fullName>
    </recommendedName>
</protein>
<reference evidence="1 2" key="1">
    <citation type="submission" date="2023-07" db="EMBL/GenBank/DDBJ databases">
        <title>Sequencing the genomes of 1000 actinobacteria strains.</title>
        <authorList>
            <person name="Klenk H.-P."/>
        </authorList>
    </citation>
    <scope>NUCLEOTIDE SEQUENCE [LARGE SCALE GENOMIC DNA]</scope>
    <source>
        <strain evidence="1 2">DSM 44508</strain>
    </source>
</reference>
<dbReference type="RefSeq" id="WP_277105492.1">
    <property type="nucleotide sequence ID" value="NZ_BAAAJS010000078.1"/>
</dbReference>
<dbReference type="EMBL" id="JAVDYF010000001">
    <property type="protein sequence ID" value="MDR7355353.1"/>
    <property type="molecule type" value="Genomic_DNA"/>
</dbReference>
<sequence length="269" mass="29434">MIFHTGALSGTFDEAADVIASETTLRTIPRGEDFVAFTCSMLRELPVERGPRGWRLSHSPNHRLWDSFDRKLDRLEELWGTTNLFVSALGPWSLAAQVELPNGHLAVTDKGALRDITEVLAESLASQYEEPLLSELEAGQIPGTSDFDVIAPVPATVLGERLAGIKQLATNHLHVARIAQPHTLVFPLAELTGTEKLDLFGELYSSGMDAVLAVEPTCTVSTISRLFDCLSIEPRALDLTNASTRSNLLDTARMLAAIRQVDETLARDF</sequence>
<keyword evidence="2" id="KW-1185">Reference proteome</keyword>
<gene>
    <name evidence="1" type="ORF">J2S37_001891</name>
</gene>
<accession>A0ABU2B9S2</accession>
<dbReference type="Proteomes" id="UP001183619">
    <property type="component" value="Unassembled WGS sequence"/>
</dbReference>
<comment type="caution">
    <text evidence="1">The sequence shown here is derived from an EMBL/GenBank/DDBJ whole genome shotgun (WGS) entry which is preliminary data.</text>
</comment>
<organism evidence="1 2">
    <name type="scientific">Corynebacterium felinum</name>
    <dbReference type="NCBI Taxonomy" id="131318"/>
    <lineage>
        <taxon>Bacteria</taxon>
        <taxon>Bacillati</taxon>
        <taxon>Actinomycetota</taxon>
        <taxon>Actinomycetes</taxon>
        <taxon>Mycobacteriales</taxon>
        <taxon>Corynebacteriaceae</taxon>
        <taxon>Corynebacterium</taxon>
    </lineage>
</organism>
<evidence type="ECO:0000313" key="1">
    <source>
        <dbReference type="EMBL" id="MDR7355353.1"/>
    </source>
</evidence>